<evidence type="ECO:0000256" key="1">
    <source>
        <dbReference type="SAM" id="SignalP"/>
    </source>
</evidence>
<dbReference type="InterPro" id="IPR021796">
    <property type="entry name" value="Tll0287-like_dom"/>
</dbReference>
<comment type="caution">
    <text evidence="3">The sequence shown here is derived from an EMBL/GenBank/DDBJ whole genome shotgun (WGS) entry which is preliminary data.</text>
</comment>
<dbReference type="Proteomes" id="UP000787472">
    <property type="component" value="Unassembled WGS sequence"/>
</dbReference>
<evidence type="ECO:0000313" key="3">
    <source>
        <dbReference type="EMBL" id="NHO67810.1"/>
    </source>
</evidence>
<dbReference type="RefSeq" id="WP_167191210.1">
    <property type="nucleotide sequence ID" value="NZ_JAAONZ010000020.1"/>
</dbReference>
<dbReference type="Pfam" id="PF11845">
    <property type="entry name" value="Tll0287-like"/>
    <property type="match status" value="1"/>
</dbReference>
<reference evidence="3" key="1">
    <citation type="submission" date="2020-03" db="EMBL/GenBank/DDBJ databases">
        <authorList>
            <person name="Guo F."/>
        </authorList>
    </citation>
    <scope>NUCLEOTIDE SEQUENCE</scope>
    <source>
        <strain evidence="3">JCM 30134</strain>
    </source>
</reference>
<evidence type="ECO:0000259" key="2">
    <source>
        <dbReference type="Pfam" id="PF11845"/>
    </source>
</evidence>
<name>A0A9E5MP46_9GAMM</name>
<keyword evidence="4" id="KW-1185">Reference proteome</keyword>
<sequence>MTPKTVMALSLIALSIPLFTVMSAYAEDSGKGLDGAEIISRFKVELQTALRSGLKEGPLHAMSVCKMTAPGIAQKLSVNGIRVGRTSDRLRNPNNVAPDWVQPILNDFLENKTDRWAKEVLLPDARIGYVEPITVQPLCTTCHGDVLADEVSEQLQLLYPQDRATGYRIGEFRGLFWVEYPVSGVRSAE</sequence>
<accession>A0A9E5MP46</accession>
<dbReference type="EMBL" id="JAAONZ010000020">
    <property type="protein sequence ID" value="NHO67810.1"/>
    <property type="molecule type" value="Genomic_DNA"/>
</dbReference>
<feature type="chain" id="PRO_5038549420" evidence="1">
    <location>
        <begin position="27"/>
        <end position="189"/>
    </location>
</feature>
<feature type="signal peptide" evidence="1">
    <location>
        <begin position="1"/>
        <end position="26"/>
    </location>
</feature>
<gene>
    <name evidence="3" type="ORF">G8770_19875</name>
</gene>
<evidence type="ECO:0000313" key="4">
    <source>
        <dbReference type="Proteomes" id="UP000787472"/>
    </source>
</evidence>
<dbReference type="AlphaFoldDB" id="A0A9E5MP46"/>
<proteinExistence type="predicted"/>
<protein>
    <submittedName>
        <fullName evidence="3">DUF3365 domain-containing protein</fullName>
    </submittedName>
</protein>
<keyword evidence="1" id="KW-0732">Signal</keyword>
<feature type="domain" description="Tll0287-like" evidence="2">
    <location>
        <begin position="36"/>
        <end position="181"/>
    </location>
</feature>
<organism evidence="3 4">
    <name type="scientific">Pseudomaricurvus hydrocarbonicus</name>
    <dbReference type="NCBI Taxonomy" id="1470433"/>
    <lineage>
        <taxon>Bacteria</taxon>
        <taxon>Pseudomonadati</taxon>
        <taxon>Pseudomonadota</taxon>
        <taxon>Gammaproteobacteria</taxon>
        <taxon>Cellvibrionales</taxon>
        <taxon>Cellvibrionaceae</taxon>
        <taxon>Pseudomaricurvus</taxon>
    </lineage>
</organism>